<dbReference type="EMBL" id="AWWV01012431">
    <property type="protein sequence ID" value="OMO67294.1"/>
    <property type="molecule type" value="Genomic_DNA"/>
</dbReference>
<keyword evidence="3" id="KW-1185">Reference proteome</keyword>
<evidence type="ECO:0000256" key="1">
    <source>
        <dbReference type="SAM" id="MobiDB-lite"/>
    </source>
</evidence>
<feature type="region of interest" description="Disordered" evidence="1">
    <location>
        <begin position="1"/>
        <end position="24"/>
    </location>
</feature>
<comment type="caution">
    <text evidence="2">The sequence shown here is derived from an EMBL/GenBank/DDBJ whole genome shotgun (WGS) entry which is preliminary data.</text>
</comment>
<evidence type="ECO:0000313" key="2">
    <source>
        <dbReference type="EMBL" id="OMO67294.1"/>
    </source>
</evidence>
<accession>A0A1R3HAA6</accession>
<reference evidence="2 3" key="1">
    <citation type="submission" date="2013-09" db="EMBL/GenBank/DDBJ databases">
        <title>Corchorus capsularis genome sequencing.</title>
        <authorList>
            <person name="Alam M."/>
            <person name="Haque M.S."/>
            <person name="Islam M.S."/>
            <person name="Emdad E.M."/>
            <person name="Islam M.M."/>
            <person name="Ahmed B."/>
            <person name="Halim A."/>
            <person name="Hossen Q.M.M."/>
            <person name="Hossain M.Z."/>
            <person name="Ahmed R."/>
            <person name="Khan M.M."/>
            <person name="Islam R."/>
            <person name="Rashid M.M."/>
            <person name="Khan S.A."/>
            <person name="Rahman M.S."/>
            <person name="Alam M."/>
        </authorList>
    </citation>
    <scope>NUCLEOTIDE SEQUENCE [LARGE SCALE GENOMIC DNA]</scope>
    <source>
        <strain evidence="3">cv. CVL-1</strain>
        <tissue evidence="2">Whole seedling</tissue>
    </source>
</reference>
<dbReference type="Proteomes" id="UP000188268">
    <property type="component" value="Unassembled WGS sequence"/>
</dbReference>
<dbReference type="Gramene" id="OMO67294">
    <property type="protein sequence ID" value="OMO67294"/>
    <property type="gene ID" value="CCACVL1_20636"/>
</dbReference>
<name>A0A1R3HAA6_COCAP</name>
<dbReference type="AlphaFoldDB" id="A0A1R3HAA6"/>
<sequence>MSIVDKKINKTARTRRKEMGNCHPGMLAEKGFT</sequence>
<gene>
    <name evidence="2" type="ORF">CCACVL1_20636</name>
</gene>
<protein>
    <submittedName>
        <fullName evidence="2">Uncharacterized protein</fullName>
    </submittedName>
</protein>
<proteinExistence type="predicted"/>
<evidence type="ECO:0000313" key="3">
    <source>
        <dbReference type="Proteomes" id="UP000188268"/>
    </source>
</evidence>
<organism evidence="2 3">
    <name type="scientific">Corchorus capsularis</name>
    <name type="common">Jute</name>
    <dbReference type="NCBI Taxonomy" id="210143"/>
    <lineage>
        <taxon>Eukaryota</taxon>
        <taxon>Viridiplantae</taxon>
        <taxon>Streptophyta</taxon>
        <taxon>Embryophyta</taxon>
        <taxon>Tracheophyta</taxon>
        <taxon>Spermatophyta</taxon>
        <taxon>Magnoliopsida</taxon>
        <taxon>eudicotyledons</taxon>
        <taxon>Gunneridae</taxon>
        <taxon>Pentapetalae</taxon>
        <taxon>rosids</taxon>
        <taxon>malvids</taxon>
        <taxon>Malvales</taxon>
        <taxon>Malvaceae</taxon>
        <taxon>Grewioideae</taxon>
        <taxon>Apeibeae</taxon>
        <taxon>Corchorus</taxon>
    </lineage>
</organism>